<dbReference type="Gene3D" id="1.10.510.10">
    <property type="entry name" value="Transferase(Phosphotransferase) domain 1"/>
    <property type="match status" value="1"/>
</dbReference>
<evidence type="ECO:0000256" key="4">
    <source>
        <dbReference type="ARBA" id="ARBA00022741"/>
    </source>
</evidence>
<evidence type="ECO:0000256" key="6">
    <source>
        <dbReference type="ARBA" id="ARBA00022840"/>
    </source>
</evidence>
<dbReference type="GO" id="GO:0004674">
    <property type="term" value="F:protein serine/threonine kinase activity"/>
    <property type="evidence" value="ECO:0007669"/>
    <property type="project" value="UniProtKB-KW"/>
</dbReference>
<name>A0A6G0XQL3_9STRA</name>
<dbReference type="Gene3D" id="3.80.10.10">
    <property type="entry name" value="Ribonuclease Inhibitor"/>
    <property type="match status" value="2"/>
</dbReference>
<sequence>MRATAVAVLSIGLLAAAAEDSCSLEVSLLTSRCGHVVIVDDKSRICPYAPETCSVLSQGCFDSKGKAITDFDTICSYDAKKCKNATTSTLNSVFANVDSDNAGSTDIGPDVKSFMEIGAVCYDYSGKDTGSVIVRQHSCVVDKTCQTQGFTGSLQDSPYALNDIPPFGPNSTTPSFANFNLVQLGTDLSLTLSNQSNSAATSLDLSFNKISSISDTVFPSSLTTLIVRSNAITSLGNLKKNAPALMFLYSSSNSLASFDGVNFPDKSSVFTFNDNKLQGKLNASIFPSLLQSLNVAQNQITHIEGTFPTSLKNLYMGSNKLDAFDWASSRSPLATVDLQSNSIAQMKGDISSSVTSLDLTSNQLTSLPTFSANSKLASLNISQNAISWSSASSFPASLAVLNVSNTQLQNAVLNLSQFPSSLIALDASNCGIQTVTGDLPPSLQSLRLQQNSIGAWNISPRTVQALAQLPSLVVPTTSSCVDATTPTPVQGFQLCVSSSTLDGAPVPAPQSSSSNRAAVYTIVAGAVIVVLLIGGYIFYQRRNINYRDSIAEVPPPVEQVEDVAQTFAKLGTSKSNDASVELKSEFNRHRVPMREIQILKSLENLPTAVDGATAARSMLYKAQFNERLVVLKTLTTNEPGEAMDAFVSAIRLRAMLDHPNIVAFVGVVWSSNAQTNGYGLLLEYLSHGDLARVLAYDMSREPPERLLQWRPTLRMHYPKVSILLNIAAAIVYLHSFSPPVVHRNIQAKSILLTEKWTAKLNGFKTAPRWTPPDLITAPEVLRGEEWTEMADIYSFGILICELDLGRHPYVNPKNPENDEQIATLVKADLLQPTFSVECPVQVQDVAKRCLAFDRKSRPAAVEMEFWIRKLVRVDSNAE</sequence>
<keyword evidence="4" id="KW-0547">Nucleotide-binding</keyword>
<keyword evidence="5" id="KW-0418">Kinase</keyword>
<keyword evidence="6" id="KW-0067">ATP-binding</keyword>
<comment type="catalytic activity">
    <reaction evidence="8">
        <text>L-seryl-[protein] + ATP = O-phospho-L-seryl-[protein] + ADP + H(+)</text>
        <dbReference type="Rhea" id="RHEA:17989"/>
        <dbReference type="Rhea" id="RHEA-COMP:9863"/>
        <dbReference type="Rhea" id="RHEA-COMP:11604"/>
        <dbReference type="ChEBI" id="CHEBI:15378"/>
        <dbReference type="ChEBI" id="CHEBI:29999"/>
        <dbReference type="ChEBI" id="CHEBI:30616"/>
        <dbReference type="ChEBI" id="CHEBI:83421"/>
        <dbReference type="ChEBI" id="CHEBI:456216"/>
        <dbReference type="EC" id="2.7.11.1"/>
    </reaction>
</comment>
<dbReference type="PROSITE" id="PS50011">
    <property type="entry name" value="PROTEIN_KINASE_DOM"/>
    <property type="match status" value="1"/>
</dbReference>
<feature type="domain" description="Protein kinase" evidence="11">
    <location>
        <begin position="602"/>
        <end position="867"/>
    </location>
</feature>
<keyword evidence="13" id="KW-1185">Reference proteome</keyword>
<evidence type="ECO:0000256" key="10">
    <source>
        <dbReference type="SAM" id="SignalP"/>
    </source>
</evidence>
<dbReference type="VEuPathDB" id="FungiDB:AeMF1_014229"/>
<dbReference type="SUPFAM" id="SSF56112">
    <property type="entry name" value="Protein kinase-like (PK-like)"/>
    <property type="match status" value="1"/>
</dbReference>
<dbReference type="InterPro" id="IPR051420">
    <property type="entry name" value="Ser_Thr_Kinases_DiverseReg"/>
</dbReference>
<keyword evidence="9" id="KW-1133">Transmembrane helix</keyword>
<keyword evidence="3" id="KW-0808">Transferase</keyword>
<dbReference type="InterPro" id="IPR000719">
    <property type="entry name" value="Prot_kinase_dom"/>
</dbReference>
<dbReference type="EMBL" id="VJMJ01000026">
    <property type="protein sequence ID" value="KAF0742596.1"/>
    <property type="molecule type" value="Genomic_DNA"/>
</dbReference>
<feature type="transmembrane region" description="Helical" evidence="9">
    <location>
        <begin position="517"/>
        <end position="539"/>
    </location>
</feature>
<evidence type="ECO:0000259" key="11">
    <source>
        <dbReference type="PROSITE" id="PS50011"/>
    </source>
</evidence>
<dbReference type="SUPFAM" id="SSF52058">
    <property type="entry name" value="L domain-like"/>
    <property type="match status" value="1"/>
</dbReference>
<evidence type="ECO:0000256" key="5">
    <source>
        <dbReference type="ARBA" id="ARBA00022777"/>
    </source>
</evidence>
<dbReference type="InterPro" id="IPR011009">
    <property type="entry name" value="Kinase-like_dom_sf"/>
</dbReference>
<dbReference type="SMART" id="SM00364">
    <property type="entry name" value="LRR_BAC"/>
    <property type="match status" value="4"/>
</dbReference>
<evidence type="ECO:0000256" key="9">
    <source>
        <dbReference type="SAM" id="Phobius"/>
    </source>
</evidence>
<keyword evidence="2" id="KW-0723">Serine/threonine-protein kinase</keyword>
<comment type="catalytic activity">
    <reaction evidence="7">
        <text>L-threonyl-[protein] + ATP = O-phospho-L-threonyl-[protein] + ADP + H(+)</text>
        <dbReference type="Rhea" id="RHEA:46608"/>
        <dbReference type="Rhea" id="RHEA-COMP:11060"/>
        <dbReference type="Rhea" id="RHEA-COMP:11605"/>
        <dbReference type="ChEBI" id="CHEBI:15378"/>
        <dbReference type="ChEBI" id="CHEBI:30013"/>
        <dbReference type="ChEBI" id="CHEBI:30616"/>
        <dbReference type="ChEBI" id="CHEBI:61977"/>
        <dbReference type="ChEBI" id="CHEBI:456216"/>
        <dbReference type="EC" id="2.7.11.1"/>
    </reaction>
</comment>
<gene>
    <name evidence="12" type="ORF">Ae201684_002496</name>
</gene>
<evidence type="ECO:0000313" key="13">
    <source>
        <dbReference type="Proteomes" id="UP000481153"/>
    </source>
</evidence>
<keyword evidence="10" id="KW-0732">Signal</keyword>
<evidence type="ECO:0000256" key="2">
    <source>
        <dbReference type="ARBA" id="ARBA00022527"/>
    </source>
</evidence>
<dbReference type="Pfam" id="PF07714">
    <property type="entry name" value="PK_Tyr_Ser-Thr"/>
    <property type="match status" value="1"/>
</dbReference>
<proteinExistence type="predicted"/>
<evidence type="ECO:0000256" key="1">
    <source>
        <dbReference type="ARBA" id="ARBA00012513"/>
    </source>
</evidence>
<comment type="caution">
    <text evidence="12">The sequence shown here is derived from an EMBL/GenBank/DDBJ whole genome shotgun (WGS) entry which is preliminary data.</text>
</comment>
<feature type="chain" id="PRO_5026328013" description="non-specific serine/threonine protein kinase" evidence="10">
    <location>
        <begin position="19"/>
        <end position="878"/>
    </location>
</feature>
<evidence type="ECO:0000256" key="7">
    <source>
        <dbReference type="ARBA" id="ARBA00047899"/>
    </source>
</evidence>
<protein>
    <recommendedName>
        <fullName evidence="1">non-specific serine/threonine protein kinase</fullName>
        <ecNumber evidence="1">2.7.11.1</ecNumber>
    </recommendedName>
</protein>
<keyword evidence="9" id="KW-0812">Transmembrane</keyword>
<keyword evidence="9" id="KW-0472">Membrane</keyword>
<feature type="transmembrane region" description="Helical" evidence="9">
    <location>
        <begin position="720"/>
        <end position="737"/>
    </location>
</feature>
<reference evidence="12 13" key="1">
    <citation type="submission" date="2019-07" db="EMBL/GenBank/DDBJ databases">
        <title>Genomics analysis of Aphanomyces spp. identifies a new class of oomycete effector associated with host adaptation.</title>
        <authorList>
            <person name="Gaulin E."/>
        </authorList>
    </citation>
    <scope>NUCLEOTIDE SEQUENCE [LARGE SCALE GENOMIC DNA]</scope>
    <source>
        <strain evidence="12 13">ATCC 201684</strain>
    </source>
</reference>
<evidence type="ECO:0000256" key="3">
    <source>
        <dbReference type="ARBA" id="ARBA00022679"/>
    </source>
</evidence>
<dbReference type="EC" id="2.7.11.1" evidence="1"/>
<dbReference type="GO" id="GO:0005524">
    <property type="term" value="F:ATP binding"/>
    <property type="evidence" value="ECO:0007669"/>
    <property type="project" value="UniProtKB-KW"/>
</dbReference>
<dbReference type="InterPro" id="IPR032675">
    <property type="entry name" value="LRR_dom_sf"/>
</dbReference>
<dbReference type="AlphaFoldDB" id="A0A6G0XQL3"/>
<dbReference type="Proteomes" id="UP000481153">
    <property type="component" value="Unassembled WGS sequence"/>
</dbReference>
<dbReference type="InterPro" id="IPR001245">
    <property type="entry name" value="Ser-Thr/Tyr_kinase_cat_dom"/>
</dbReference>
<accession>A0A6G0XQL3</accession>
<evidence type="ECO:0000256" key="8">
    <source>
        <dbReference type="ARBA" id="ARBA00048679"/>
    </source>
</evidence>
<dbReference type="PANTHER" id="PTHR48005:SF13">
    <property type="entry name" value="SERINE_THREONINE-PROTEIN KINASE DDB_G0278509-RELATED"/>
    <property type="match status" value="1"/>
</dbReference>
<dbReference type="PANTHER" id="PTHR48005">
    <property type="entry name" value="LEUCINE RICH REPEAT KINASE 2"/>
    <property type="match status" value="1"/>
</dbReference>
<evidence type="ECO:0000313" key="12">
    <source>
        <dbReference type="EMBL" id="KAF0742596.1"/>
    </source>
</evidence>
<organism evidence="12 13">
    <name type="scientific">Aphanomyces euteiches</name>
    <dbReference type="NCBI Taxonomy" id="100861"/>
    <lineage>
        <taxon>Eukaryota</taxon>
        <taxon>Sar</taxon>
        <taxon>Stramenopiles</taxon>
        <taxon>Oomycota</taxon>
        <taxon>Saprolegniomycetes</taxon>
        <taxon>Saprolegniales</taxon>
        <taxon>Verrucalvaceae</taxon>
        <taxon>Aphanomyces</taxon>
    </lineage>
</organism>
<feature type="signal peptide" evidence="10">
    <location>
        <begin position="1"/>
        <end position="18"/>
    </location>
</feature>